<dbReference type="EMBL" id="GBRH01271036">
    <property type="protein sequence ID" value="JAD26859.1"/>
    <property type="molecule type" value="Transcribed_RNA"/>
</dbReference>
<protein>
    <submittedName>
        <fullName evidence="2">Uncharacterized protein</fullName>
    </submittedName>
</protein>
<dbReference type="AlphaFoldDB" id="A0A0A8YJS4"/>
<evidence type="ECO:0000256" key="1">
    <source>
        <dbReference type="SAM" id="MobiDB-lite"/>
    </source>
</evidence>
<reference evidence="2" key="2">
    <citation type="journal article" date="2015" name="Data Brief">
        <title>Shoot transcriptome of the giant reed, Arundo donax.</title>
        <authorList>
            <person name="Barrero R.A."/>
            <person name="Guerrero F.D."/>
            <person name="Moolhuijzen P."/>
            <person name="Goolsby J.A."/>
            <person name="Tidwell J."/>
            <person name="Bellgard S.E."/>
            <person name="Bellgard M.I."/>
        </authorList>
    </citation>
    <scope>NUCLEOTIDE SEQUENCE</scope>
    <source>
        <tissue evidence="2">Shoot tissue taken approximately 20 cm above the soil surface</tissue>
    </source>
</reference>
<name>A0A0A8YJS4_ARUDO</name>
<organism evidence="2">
    <name type="scientific">Arundo donax</name>
    <name type="common">Giant reed</name>
    <name type="synonym">Donax arundinaceus</name>
    <dbReference type="NCBI Taxonomy" id="35708"/>
    <lineage>
        <taxon>Eukaryota</taxon>
        <taxon>Viridiplantae</taxon>
        <taxon>Streptophyta</taxon>
        <taxon>Embryophyta</taxon>
        <taxon>Tracheophyta</taxon>
        <taxon>Spermatophyta</taxon>
        <taxon>Magnoliopsida</taxon>
        <taxon>Liliopsida</taxon>
        <taxon>Poales</taxon>
        <taxon>Poaceae</taxon>
        <taxon>PACMAD clade</taxon>
        <taxon>Arundinoideae</taxon>
        <taxon>Arundineae</taxon>
        <taxon>Arundo</taxon>
    </lineage>
</organism>
<reference evidence="2" key="1">
    <citation type="submission" date="2014-09" db="EMBL/GenBank/DDBJ databases">
        <authorList>
            <person name="Magalhaes I.L.F."/>
            <person name="Oliveira U."/>
            <person name="Santos F.R."/>
            <person name="Vidigal T.H.D.A."/>
            <person name="Brescovit A.D."/>
            <person name="Santos A.J."/>
        </authorList>
    </citation>
    <scope>NUCLEOTIDE SEQUENCE</scope>
    <source>
        <tissue evidence="2">Shoot tissue taken approximately 20 cm above the soil surface</tissue>
    </source>
</reference>
<feature type="region of interest" description="Disordered" evidence="1">
    <location>
        <begin position="48"/>
        <end position="91"/>
    </location>
</feature>
<sequence>MSRARIYDSQDGLKTYVMGWNYYEPPSIPVCWPFALWINPDFPNPLSLEDDMEDRRAQDSAAPELPPEVTANDAEAPEKADDADPAPPLLPEMNVSAYAAAPLLPEMNASTSAAAPLLPEMNASTSAPRPLLEGLLRRVLLQLHEDSLTAHCHEEW</sequence>
<evidence type="ECO:0000313" key="2">
    <source>
        <dbReference type="EMBL" id="JAD26859.1"/>
    </source>
</evidence>
<proteinExistence type="predicted"/>
<accession>A0A0A8YJS4</accession>